<feature type="region of interest" description="Disordered" evidence="1">
    <location>
        <begin position="171"/>
        <end position="254"/>
    </location>
</feature>
<name>A0A7X6D5K6_9ACTN</name>
<evidence type="ECO:0000256" key="2">
    <source>
        <dbReference type="SAM" id="SignalP"/>
    </source>
</evidence>
<feature type="compositionally biased region" description="Acidic residues" evidence="1">
    <location>
        <begin position="178"/>
        <end position="187"/>
    </location>
</feature>
<keyword evidence="2" id="KW-0732">Signal</keyword>
<feature type="signal peptide" evidence="2">
    <location>
        <begin position="1"/>
        <end position="23"/>
    </location>
</feature>
<dbReference type="EMBL" id="JAAVJD010000357">
    <property type="protein sequence ID" value="NJQ08617.1"/>
    <property type="molecule type" value="Genomic_DNA"/>
</dbReference>
<evidence type="ECO:0000256" key="1">
    <source>
        <dbReference type="SAM" id="MobiDB-lite"/>
    </source>
</evidence>
<feature type="compositionally biased region" description="Gly residues" evidence="1">
    <location>
        <begin position="243"/>
        <end position="254"/>
    </location>
</feature>
<reference evidence="3 4" key="1">
    <citation type="submission" date="2020-03" db="EMBL/GenBank/DDBJ databases">
        <title>Draft genome of Streptomyces sp. ventii, isolated from the Axial Seamount in the Pacific Ocean, and resequencing of the two type strains Streptomyces lonarensis strain NCL 716 and Streptomyces bohaiensis strain 11A07.</title>
        <authorList>
            <person name="Loughran R.M."/>
            <person name="Pfannmuller K.M."/>
            <person name="Wasson B.J."/>
            <person name="Deadmond M.C."/>
            <person name="Paddock B.E."/>
            <person name="Koyack M.J."/>
            <person name="Gallegos D.A."/>
            <person name="Mitchell E.A."/>
            <person name="Ushijima B."/>
            <person name="Saw J.H."/>
            <person name="Mcphail K.L."/>
            <person name="Videau P."/>
        </authorList>
    </citation>
    <scope>NUCLEOTIDE SEQUENCE [LARGE SCALE GENOMIC DNA]</scope>
    <source>
        <strain evidence="3 4">NCL716</strain>
    </source>
</reference>
<dbReference type="PROSITE" id="PS51257">
    <property type="entry name" value="PROKAR_LIPOPROTEIN"/>
    <property type="match status" value="1"/>
</dbReference>
<keyword evidence="4" id="KW-1185">Reference proteome</keyword>
<organism evidence="3 4">
    <name type="scientific">Streptomyces lonarensis</name>
    <dbReference type="NCBI Taxonomy" id="700599"/>
    <lineage>
        <taxon>Bacteria</taxon>
        <taxon>Bacillati</taxon>
        <taxon>Actinomycetota</taxon>
        <taxon>Actinomycetes</taxon>
        <taxon>Kitasatosporales</taxon>
        <taxon>Streptomycetaceae</taxon>
        <taxon>Streptomyces</taxon>
    </lineage>
</organism>
<sequence>MSSSLRRGGLAATAVFTLIPLTAACGAGLNAETNLVQPPNASRQIDDVKIESINVVLSEDGPAAVTGRIFNDSTEPLTLISITLPESGEEFELVPVEGESTVEIPAKGSIGLGGEGNVGAFVTDAEGAGVVLGNAQALVFDIQEVGSAELRATVVPMVGVDGAFAHYELWGPDGIPGTEDDPAEDGTEGAGDTEGAQEGTEDATGPGDNQESDEDTEGGQETAGSGEGTDGQSPGETEDGEGGEGGTAGAGTDG</sequence>
<evidence type="ECO:0000313" key="3">
    <source>
        <dbReference type="EMBL" id="NJQ08617.1"/>
    </source>
</evidence>
<comment type="caution">
    <text evidence="3">The sequence shown here is derived from an EMBL/GenBank/DDBJ whole genome shotgun (WGS) entry which is preliminary data.</text>
</comment>
<dbReference type="AlphaFoldDB" id="A0A7X6D5K6"/>
<dbReference type="Proteomes" id="UP000578686">
    <property type="component" value="Unassembled WGS sequence"/>
</dbReference>
<evidence type="ECO:0000313" key="4">
    <source>
        <dbReference type="Proteomes" id="UP000578686"/>
    </source>
</evidence>
<gene>
    <name evidence="3" type="ORF">HCN56_24340</name>
</gene>
<dbReference type="RefSeq" id="WP_167974626.1">
    <property type="nucleotide sequence ID" value="NZ_BHZG01000067.1"/>
</dbReference>
<accession>A0A7X6D5K6</accession>
<proteinExistence type="predicted"/>
<protein>
    <submittedName>
        <fullName evidence="3">DUF461 domain-containing protein</fullName>
    </submittedName>
</protein>
<feature type="chain" id="PRO_5030559477" evidence="2">
    <location>
        <begin position="24"/>
        <end position="254"/>
    </location>
</feature>